<dbReference type="AlphaFoldDB" id="A0A7K1Y059"/>
<dbReference type="CDD" id="cd17546">
    <property type="entry name" value="REC_hyHK_CKI1_RcsC-like"/>
    <property type="match status" value="1"/>
</dbReference>
<dbReference type="InterPro" id="IPR036890">
    <property type="entry name" value="HATPase_C_sf"/>
</dbReference>
<dbReference type="Gene3D" id="3.30.565.10">
    <property type="entry name" value="Histidine kinase-like ATPase, C-terminal domain"/>
    <property type="match status" value="1"/>
</dbReference>
<dbReference type="InterPro" id="IPR003594">
    <property type="entry name" value="HATPase_dom"/>
</dbReference>
<comment type="caution">
    <text evidence="9">The sequence shown here is derived from an EMBL/GenBank/DDBJ whole genome shotgun (WGS) entry which is preliminary data.</text>
</comment>
<evidence type="ECO:0000256" key="4">
    <source>
        <dbReference type="ARBA" id="ARBA00023012"/>
    </source>
</evidence>
<evidence type="ECO:0000259" key="7">
    <source>
        <dbReference type="PROSITE" id="PS50109"/>
    </source>
</evidence>
<dbReference type="Pfam" id="PF02518">
    <property type="entry name" value="HATPase_c"/>
    <property type="match status" value="1"/>
</dbReference>
<dbReference type="GO" id="GO:0000155">
    <property type="term" value="F:phosphorelay sensor kinase activity"/>
    <property type="evidence" value="ECO:0007669"/>
    <property type="project" value="InterPro"/>
</dbReference>
<dbReference type="SMART" id="SM00387">
    <property type="entry name" value="HATPase_c"/>
    <property type="match status" value="1"/>
</dbReference>
<keyword evidence="6" id="KW-0472">Membrane</keyword>
<evidence type="ECO:0000256" key="2">
    <source>
        <dbReference type="ARBA" id="ARBA00012438"/>
    </source>
</evidence>
<dbReference type="SMART" id="SM00448">
    <property type="entry name" value="REC"/>
    <property type="match status" value="1"/>
</dbReference>
<dbReference type="SUPFAM" id="SSF52172">
    <property type="entry name" value="CheY-like"/>
    <property type="match status" value="1"/>
</dbReference>
<keyword evidence="6" id="KW-1133">Transmembrane helix</keyword>
<dbReference type="InterPro" id="IPR005467">
    <property type="entry name" value="His_kinase_dom"/>
</dbReference>
<dbReference type="CDD" id="cd16922">
    <property type="entry name" value="HATPase_EvgS-ArcB-TorS-like"/>
    <property type="match status" value="1"/>
</dbReference>
<comment type="catalytic activity">
    <reaction evidence="1">
        <text>ATP + protein L-histidine = ADP + protein N-phospho-L-histidine.</text>
        <dbReference type="EC" id="2.7.13.3"/>
    </reaction>
</comment>
<reference evidence="9 10" key="1">
    <citation type="submission" date="2019-11" db="EMBL/GenBank/DDBJ databases">
        <title>Pedobacter sp. HMF7056 Genome sequencing and assembly.</title>
        <authorList>
            <person name="Kang H."/>
            <person name="Kim H."/>
            <person name="Joh K."/>
        </authorList>
    </citation>
    <scope>NUCLEOTIDE SEQUENCE [LARGE SCALE GENOMIC DNA]</scope>
    <source>
        <strain evidence="9 10">HMF7056</strain>
    </source>
</reference>
<protein>
    <recommendedName>
        <fullName evidence="2">histidine kinase</fullName>
        <ecNumber evidence="2">2.7.13.3</ecNumber>
    </recommendedName>
</protein>
<dbReference type="InterPro" id="IPR001789">
    <property type="entry name" value="Sig_transdc_resp-reg_receiver"/>
</dbReference>
<dbReference type="SUPFAM" id="SSF47384">
    <property type="entry name" value="Homodimeric domain of signal transducing histidine kinase"/>
    <property type="match status" value="1"/>
</dbReference>
<dbReference type="PROSITE" id="PS50110">
    <property type="entry name" value="RESPONSE_REGULATORY"/>
    <property type="match status" value="1"/>
</dbReference>
<dbReference type="FunFam" id="3.30.565.10:FF:000010">
    <property type="entry name" value="Sensor histidine kinase RcsC"/>
    <property type="match status" value="1"/>
</dbReference>
<feature type="domain" description="Histidine kinase" evidence="7">
    <location>
        <begin position="262"/>
        <end position="482"/>
    </location>
</feature>
<gene>
    <name evidence="9" type="ORF">GS398_15230</name>
</gene>
<feature type="domain" description="Response regulatory" evidence="8">
    <location>
        <begin position="507"/>
        <end position="625"/>
    </location>
</feature>
<dbReference type="RefSeq" id="WP_160907633.1">
    <property type="nucleotide sequence ID" value="NZ_WVHS01000003.1"/>
</dbReference>
<feature type="transmembrane region" description="Helical" evidence="6">
    <location>
        <begin position="20"/>
        <end position="41"/>
    </location>
</feature>
<evidence type="ECO:0000256" key="1">
    <source>
        <dbReference type="ARBA" id="ARBA00000085"/>
    </source>
</evidence>
<dbReference type="SMART" id="SM00388">
    <property type="entry name" value="HisKA"/>
    <property type="match status" value="1"/>
</dbReference>
<keyword evidence="3 5" id="KW-0597">Phosphoprotein</keyword>
<accession>A0A7K1Y059</accession>
<evidence type="ECO:0000256" key="5">
    <source>
        <dbReference type="PROSITE-ProRule" id="PRU00169"/>
    </source>
</evidence>
<dbReference type="Gene3D" id="3.40.50.2300">
    <property type="match status" value="1"/>
</dbReference>
<dbReference type="Proteomes" id="UP000451233">
    <property type="component" value="Unassembled WGS sequence"/>
</dbReference>
<sequence>MNNSFSRSARIEAAFKTPLLRYGLIVILIVFLFTGCFYLSLYFTRAQALQNDVDRLVAVREGSELVDSGIVALGGADKSIALYMATGDSVYLRQYRSKIGIVYSVLRPLNPGKGSTFFGGPGERHSKPATVYSHMVSLISRLETASPVFQQKAHPTPASYYQDAAVAAGISDTIHLLISSLQAYKKQQQGYLYKRKDELRGTLTMAFSEFSRLSLFTVLVLTILIVTLLYNIWKIFHNEKALVTYSQQASRYADAKSSFLAGMSHEIRTPLNSIIGFAEQLEQESLPPGSAEQVRAIRSSSDMLLEVVNQILDFSKYETGKMNIGHSPFRPSEVLKEVIDTMRILADKKGIVLGHELSFDRRLCLEGDAFRLKQVLINLLSNAIKFTNKGEVRLKAWAGVADDHTVVYAEVKDSGIGIDKQHMALIFNEFSQVGAAQSEKQRGTGLGLAICKKIVELQHGAIQVKSAPGKGSVFSFHIPYNRVEDSPCIPGSGSESPDLGQQLRDKHILLAEDNKMSALLAITILKKWKMTCDVAANGVEALALFGKNVYDLVLTDIEMPEMGGVELVKEIRVSNDLDKATTPVLALTAHVMKDDHDQYLDSGINDIAVKPLLERDLVEKIAHCLEKHGSRK</sequence>
<dbReference type="CDD" id="cd00082">
    <property type="entry name" value="HisKA"/>
    <property type="match status" value="1"/>
</dbReference>
<feature type="modified residue" description="4-aspartylphosphate" evidence="5">
    <location>
        <position position="556"/>
    </location>
</feature>
<keyword evidence="10" id="KW-1185">Reference proteome</keyword>
<evidence type="ECO:0000259" key="8">
    <source>
        <dbReference type="PROSITE" id="PS50110"/>
    </source>
</evidence>
<feature type="transmembrane region" description="Helical" evidence="6">
    <location>
        <begin position="213"/>
        <end position="233"/>
    </location>
</feature>
<dbReference type="EMBL" id="WVHS01000003">
    <property type="protein sequence ID" value="MXV16654.1"/>
    <property type="molecule type" value="Genomic_DNA"/>
</dbReference>
<dbReference type="Pfam" id="PF00072">
    <property type="entry name" value="Response_reg"/>
    <property type="match status" value="1"/>
</dbReference>
<dbReference type="PANTHER" id="PTHR45339:SF1">
    <property type="entry name" value="HYBRID SIGNAL TRANSDUCTION HISTIDINE KINASE J"/>
    <property type="match status" value="1"/>
</dbReference>
<dbReference type="Pfam" id="PF00512">
    <property type="entry name" value="HisKA"/>
    <property type="match status" value="1"/>
</dbReference>
<evidence type="ECO:0000313" key="10">
    <source>
        <dbReference type="Proteomes" id="UP000451233"/>
    </source>
</evidence>
<keyword evidence="6" id="KW-0812">Transmembrane</keyword>
<proteinExistence type="predicted"/>
<keyword evidence="4" id="KW-0902">Two-component regulatory system</keyword>
<dbReference type="InterPro" id="IPR011006">
    <property type="entry name" value="CheY-like_superfamily"/>
</dbReference>
<dbReference type="SUPFAM" id="SSF55874">
    <property type="entry name" value="ATPase domain of HSP90 chaperone/DNA topoisomerase II/histidine kinase"/>
    <property type="match status" value="1"/>
</dbReference>
<dbReference type="PRINTS" id="PR00344">
    <property type="entry name" value="BCTRLSENSOR"/>
</dbReference>
<dbReference type="InterPro" id="IPR003661">
    <property type="entry name" value="HisK_dim/P_dom"/>
</dbReference>
<evidence type="ECO:0000256" key="6">
    <source>
        <dbReference type="SAM" id="Phobius"/>
    </source>
</evidence>
<dbReference type="PANTHER" id="PTHR45339">
    <property type="entry name" value="HYBRID SIGNAL TRANSDUCTION HISTIDINE KINASE J"/>
    <property type="match status" value="1"/>
</dbReference>
<evidence type="ECO:0000256" key="3">
    <source>
        <dbReference type="ARBA" id="ARBA00022553"/>
    </source>
</evidence>
<dbReference type="EC" id="2.7.13.3" evidence="2"/>
<name>A0A7K1Y059_9SPHI</name>
<dbReference type="InterPro" id="IPR036097">
    <property type="entry name" value="HisK_dim/P_sf"/>
</dbReference>
<dbReference type="Gene3D" id="1.10.287.130">
    <property type="match status" value="1"/>
</dbReference>
<dbReference type="PROSITE" id="PS50109">
    <property type="entry name" value="HIS_KIN"/>
    <property type="match status" value="1"/>
</dbReference>
<evidence type="ECO:0000313" key="9">
    <source>
        <dbReference type="EMBL" id="MXV16654.1"/>
    </source>
</evidence>
<dbReference type="InterPro" id="IPR004358">
    <property type="entry name" value="Sig_transdc_His_kin-like_C"/>
</dbReference>
<organism evidence="9 10">
    <name type="scientific">Hufsiella ginkgonis</name>
    <dbReference type="NCBI Taxonomy" id="2695274"/>
    <lineage>
        <taxon>Bacteria</taxon>
        <taxon>Pseudomonadati</taxon>
        <taxon>Bacteroidota</taxon>
        <taxon>Sphingobacteriia</taxon>
        <taxon>Sphingobacteriales</taxon>
        <taxon>Sphingobacteriaceae</taxon>
        <taxon>Hufsiella</taxon>
    </lineage>
</organism>